<evidence type="ECO:0000313" key="2">
    <source>
        <dbReference type="EMBL" id="KAG2535593.1"/>
    </source>
</evidence>
<gene>
    <name evidence="2" type="ORF">PVAP13_9NG024538</name>
</gene>
<dbReference type="EMBL" id="CM029054">
    <property type="protein sequence ID" value="KAG2535593.1"/>
    <property type="molecule type" value="Genomic_DNA"/>
</dbReference>
<feature type="compositionally biased region" description="Low complexity" evidence="1">
    <location>
        <begin position="71"/>
        <end position="80"/>
    </location>
</feature>
<accession>A0A8T0MH07</accession>
<feature type="region of interest" description="Disordered" evidence="1">
    <location>
        <begin position="58"/>
        <end position="82"/>
    </location>
</feature>
<dbReference type="Proteomes" id="UP000823388">
    <property type="component" value="Chromosome 9N"/>
</dbReference>
<name>A0A8T0MH07_PANVG</name>
<organism evidence="2 3">
    <name type="scientific">Panicum virgatum</name>
    <name type="common">Blackwell switchgrass</name>
    <dbReference type="NCBI Taxonomy" id="38727"/>
    <lineage>
        <taxon>Eukaryota</taxon>
        <taxon>Viridiplantae</taxon>
        <taxon>Streptophyta</taxon>
        <taxon>Embryophyta</taxon>
        <taxon>Tracheophyta</taxon>
        <taxon>Spermatophyta</taxon>
        <taxon>Magnoliopsida</taxon>
        <taxon>Liliopsida</taxon>
        <taxon>Poales</taxon>
        <taxon>Poaceae</taxon>
        <taxon>PACMAD clade</taxon>
        <taxon>Panicoideae</taxon>
        <taxon>Panicodae</taxon>
        <taxon>Paniceae</taxon>
        <taxon>Panicinae</taxon>
        <taxon>Panicum</taxon>
        <taxon>Panicum sect. Hiantes</taxon>
    </lineage>
</organism>
<protein>
    <submittedName>
        <fullName evidence="2">Uncharacterized protein</fullName>
    </submittedName>
</protein>
<proteinExistence type="predicted"/>
<dbReference type="AlphaFoldDB" id="A0A8T0MH07"/>
<keyword evidence="3" id="KW-1185">Reference proteome</keyword>
<comment type="caution">
    <text evidence="2">The sequence shown here is derived from an EMBL/GenBank/DDBJ whole genome shotgun (WGS) entry which is preliminary data.</text>
</comment>
<sequence>MLIPRSRSAECLSAAENPMAEDLVPASLGPWEQGSGQFLGSERPEDLNATWPLLRTLTTGPHSQNGDHAARGGAKASAQADWKQKHCSDYTAGSGRFVERPIFCQEPRSNGMRQGKKVPLANRKLGCQVVEA</sequence>
<reference evidence="2" key="1">
    <citation type="submission" date="2020-05" db="EMBL/GenBank/DDBJ databases">
        <title>WGS assembly of Panicum virgatum.</title>
        <authorList>
            <person name="Lovell J.T."/>
            <person name="Jenkins J."/>
            <person name="Shu S."/>
            <person name="Juenger T.E."/>
            <person name="Schmutz J."/>
        </authorList>
    </citation>
    <scope>NUCLEOTIDE SEQUENCE</scope>
    <source>
        <strain evidence="2">AP13</strain>
    </source>
</reference>
<evidence type="ECO:0000256" key="1">
    <source>
        <dbReference type="SAM" id="MobiDB-lite"/>
    </source>
</evidence>
<feature type="region of interest" description="Disordered" evidence="1">
    <location>
        <begin position="25"/>
        <end position="44"/>
    </location>
</feature>
<evidence type="ECO:0000313" key="3">
    <source>
        <dbReference type="Proteomes" id="UP000823388"/>
    </source>
</evidence>